<dbReference type="EMBL" id="AP021876">
    <property type="protein sequence ID" value="BBO85133.1"/>
    <property type="molecule type" value="Genomic_DNA"/>
</dbReference>
<organism evidence="1 2">
    <name type="scientific">Desulfosarcina ovata subsp. sediminis</name>
    <dbReference type="NCBI Taxonomy" id="885957"/>
    <lineage>
        <taxon>Bacteria</taxon>
        <taxon>Pseudomonadati</taxon>
        <taxon>Thermodesulfobacteriota</taxon>
        <taxon>Desulfobacteria</taxon>
        <taxon>Desulfobacterales</taxon>
        <taxon>Desulfosarcinaceae</taxon>
        <taxon>Desulfosarcina</taxon>
    </lineage>
</organism>
<proteinExistence type="predicted"/>
<dbReference type="AlphaFoldDB" id="A0A5K7ZXY3"/>
<protein>
    <submittedName>
        <fullName evidence="1">Lipoprotein</fullName>
    </submittedName>
</protein>
<dbReference type="PANTHER" id="PTHR35866">
    <property type="entry name" value="PUTATIVE-RELATED"/>
    <property type="match status" value="1"/>
</dbReference>
<keyword evidence="1" id="KW-0449">Lipoprotein</keyword>
<evidence type="ECO:0000313" key="1">
    <source>
        <dbReference type="EMBL" id="BBO85133.1"/>
    </source>
</evidence>
<reference evidence="1 2" key="1">
    <citation type="submission" date="2019-11" db="EMBL/GenBank/DDBJ databases">
        <title>Comparative genomics of hydrocarbon-degrading Desulfosarcina strains.</title>
        <authorList>
            <person name="Watanabe M."/>
            <person name="Kojima H."/>
            <person name="Fukui M."/>
        </authorList>
    </citation>
    <scope>NUCLEOTIDE SEQUENCE [LARGE SCALE GENOMIC DNA]</scope>
    <source>
        <strain evidence="1 2">28bB2T</strain>
    </source>
</reference>
<dbReference type="Proteomes" id="UP000425960">
    <property type="component" value="Chromosome"/>
</dbReference>
<evidence type="ECO:0000313" key="2">
    <source>
        <dbReference type="Proteomes" id="UP000425960"/>
    </source>
</evidence>
<name>A0A5K7ZXY3_9BACT</name>
<dbReference type="KEGG" id="dov:DSCO28_56990"/>
<dbReference type="RefSeq" id="WP_155324836.1">
    <property type="nucleotide sequence ID" value="NZ_AP021876.1"/>
</dbReference>
<dbReference type="PANTHER" id="PTHR35866:SF1">
    <property type="entry name" value="YKGJ FAMILY CYSTEINE CLUSTER PROTEIN"/>
    <property type="match status" value="1"/>
</dbReference>
<dbReference type="InterPro" id="IPR005358">
    <property type="entry name" value="Puta_zinc/iron-chelating_dom"/>
</dbReference>
<sequence>MKSIDPETIEKLPGTRLKPTDTFQFRCHKDLSCFNRCCRNLNLFLYPYDVVRLKKALGLDADQFLETHVDVILREGNHFPDVLLRMADNETRTCPFLSSAGCTVYPDRPDTCRTFPVEHGILFRGQGQSERVSFFRPPDFCQGQHENQTWTLRGWADDQDAATYNQMTAQWAEIKSLFQKNPWGSAGMNSSKGKMAFMAAYNIDRFREFVFQSSFLKRYRIKKNLAKKWRINDRELMLFGFEWIRYFVWGIASPNIRV</sequence>
<accession>A0A5K7ZXY3</accession>
<gene>
    <name evidence="1" type="ORF">DSCO28_56990</name>
</gene>
<dbReference type="Pfam" id="PF03692">
    <property type="entry name" value="CxxCxxCC"/>
    <property type="match status" value="1"/>
</dbReference>